<comment type="caution">
    <text evidence="3">The sequence shown here is derived from an EMBL/GenBank/DDBJ whole genome shotgun (WGS) entry which is preliminary data.</text>
</comment>
<evidence type="ECO:0008006" key="5">
    <source>
        <dbReference type="Google" id="ProtNLM"/>
    </source>
</evidence>
<name>A0ABQ7MKA3_BRACM</name>
<dbReference type="InterPro" id="IPR002156">
    <property type="entry name" value="RNaseH_domain"/>
</dbReference>
<evidence type="ECO:0000259" key="1">
    <source>
        <dbReference type="Pfam" id="PF13456"/>
    </source>
</evidence>
<dbReference type="Pfam" id="PF13456">
    <property type="entry name" value="RVT_3"/>
    <property type="match status" value="1"/>
</dbReference>
<dbReference type="EMBL" id="JADBGQ010000005">
    <property type="protein sequence ID" value="KAG5397979.1"/>
    <property type="molecule type" value="Genomic_DNA"/>
</dbReference>
<accession>A0ABQ7MKA3</accession>
<evidence type="ECO:0000313" key="4">
    <source>
        <dbReference type="Proteomes" id="UP000823674"/>
    </source>
</evidence>
<protein>
    <recommendedName>
        <fullName evidence="5">Reverse transcriptase zinc-binding domain-containing protein</fullName>
    </recommendedName>
</protein>
<dbReference type="InterPro" id="IPR026960">
    <property type="entry name" value="RVT-Znf"/>
</dbReference>
<organism evidence="3 4">
    <name type="scientific">Brassica rapa subsp. trilocularis</name>
    <dbReference type="NCBI Taxonomy" id="1813537"/>
    <lineage>
        <taxon>Eukaryota</taxon>
        <taxon>Viridiplantae</taxon>
        <taxon>Streptophyta</taxon>
        <taxon>Embryophyta</taxon>
        <taxon>Tracheophyta</taxon>
        <taxon>Spermatophyta</taxon>
        <taxon>Magnoliopsida</taxon>
        <taxon>eudicotyledons</taxon>
        <taxon>Gunneridae</taxon>
        <taxon>Pentapetalae</taxon>
        <taxon>rosids</taxon>
        <taxon>malvids</taxon>
        <taxon>Brassicales</taxon>
        <taxon>Brassicaceae</taxon>
        <taxon>Brassiceae</taxon>
        <taxon>Brassica</taxon>
    </lineage>
</organism>
<dbReference type="Pfam" id="PF13966">
    <property type="entry name" value="zf-RVT"/>
    <property type="match status" value="1"/>
</dbReference>
<keyword evidence="4" id="KW-1185">Reference proteome</keyword>
<dbReference type="Proteomes" id="UP000823674">
    <property type="component" value="Chromosome A05"/>
</dbReference>
<reference evidence="3 4" key="1">
    <citation type="submission" date="2021-03" db="EMBL/GenBank/DDBJ databases">
        <authorList>
            <person name="King G.J."/>
            <person name="Bancroft I."/>
            <person name="Baten A."/>
            <person name="Bloomfield J."/>
            <person name="Borpatragohain P."/>
            <person name="He Z."/>
            <person name="Irish N."/>
            <person name="Irwin J."/>
            <person name="Liu K."/>
            <person name="Mauleon R.P."/>
            <person name="Moore J."/>
            <person name="Morris R."/>
            <person name="Ostergaard L."/>
            <person name="Wang B."/>
            <person name="Wells R."/>
        </authorList>
    </citation>
    <scope>NUCLEOTIDE SEQUENCE [LARGE SCALE GENOMIC DNA]</scope>
    <source>
        <strain evidence="3">R-o-18</strain>
        <tissue evidence="3">Leaf</tissue>
    </source>
</reference>
<gene>
    <name evidence="3" type="primary">A05p036190.1_BraROA</name>
    <name evidence="3" type="ORF">IGI04_019793</name>
</gene>
<proteinExistence type="predicted"/>
<feature type="domain" description="RNase H type-1" evidence="1">
    <location>
        <begin position="163"/>
        <end position="232"/>
    </location>
</feature>
<feature type="domain" description="Reverse transcriptase zinc-binding" evidence="2">
    <location>
        <begin position="19"/>
        <end position="74"/>
    </location>
</feature>
<evidence type="ECO:0000259" key="2">
    <source>
        <dbReference type="Pfam" id="PF13966"/>
    </source>
</evidence>
<evidence type="ECO:0000313" key="3">
    <source>
        <dbReference type="EMBL" id="KAG5397979.1"/>
    </source>
</evidence>
<sequence>MDDEDAHNDQVQSPSSTQLRNQVIRKLWSLNIPPKLKIFWWKVLHNGLQVATNLVRSRCRINMDCQLCGEACHELSQSFSLNMDMLQSVQHLVMDGKRERHGSLALVHIVQVIKAAIMDFNLWKEALQFNEPVASDSPATHCHSVEDIPLENHANTIFRQGTLIIQGISAIAPTNSSLEAEATATLLAVQQLHRLRYANVMFVGDNAQLHKSLKDCNHFCNEASIMVLDIVNLSKL</sequence>